<feature type="chain" id="PRO_5026939760" description="DUF2147 domain-containing protein" evidence="1">
    <location>
        <begin position="25"/>
        <end position="122"/>
    </location>
</feature>
<keyword evidence="1" id="KW-0732">Signal</keyword>
<dbReference type="EMBL" id="WJIE01000010">
    <property type="protein sequence ID" value="MRG96142.1"/>
    <property type="molecule type" value="Genomic_DNA"/>
</dbReference>
<proteinExistence type="predicted"/>
<dbReference type="RefSeq" id="WP_153822943.1">
    <property type="nucleotide sequence ID" value="NZ_WJIE01000010.1"/>
</dbReference>
<dbReference type="AlphaFoldDB" id="A0A6N7PV83"/>
<sequence length="122" mass="12849">MNIKFSLVLSAALSMLALSATASAAAPCTGIWRLDANNHLFDLVLVRAAGSTDIQGGFLQRDSGRTEGGVIGACNGESITFTRGNQQYTGIADGNNWRGTFVSRGVSYSWKTAAFIAPQCSQ</sequence>
<name>A0A6N7PV83_9BACT</name>
<evidence type="ECO:0008006" key="4">
    <source>
        <dbReference type="Google" id="ProtNLM"/>
    </source>
</evidence>
<keyword evidence="3" id="KW-1185">Reference proteome</keyword>
<feature type="signal peptide" evidence="1">
    <location>
        <begin position="1"/>
        <end position="24"/>
    </location>
</feature>
<organism evidence="2 3">
    <name type="scientific">Polyangium spumosum</name>
    <dbReference type="NCBI Taxonomy" id="889282"/>
    <lineage>
        <taxon>Bacteria</taxon>
        <taxon>Pseudomonadati</taxon>
        <taxon>Myxococcota</taxon>
        <taxon>Polyangia</taxon>
        <taxon>Polyangiales</taxon>
        <taxon>Polyangiaceae</taxon>
        <taxon>Polyangium</taxon>
    </lineage>
</organism>
<evidence type="ECO:0000313" key="3">
    <source>
        <dbReference type="Proteomes" id="UP000440224"/>
    </source>
</evidence>
<protein>
    <recommendedName>
        <fullName evidence="4">DUF2147 domain-containing protein</fullName>
    </recommendedName>
</protein>
<gene>
    <name evidence="2" type="ORF">GF068_30100</name>
</gene>
<comment type="caution">
    <text evidence="2">The sequence shown here is derived from an EMBL/GenBank/DDBJ whole genome shotgun (WGS) entry which is preliminary data.</text>
</comment>
<reference evidence="2 3" key="1">
    <citation type="submission" date="2019-10" db="EMBL/GenBank/DDBJ databases">
        <title>A soil myxobacterium in the family Polyangiaceae.</title>
        <authorList>
            <person name="Li Y."/>
            <person name="Wang J."/>
        </authorList>
    </citation>
    <scope>NUCLEOTIDE SEQUENCE [LARGE SCALE GENOMIC DNA]</scope>
    <source>
        <strain evidence="2 3">DSM 14734</strain>
    </source>
</reference>
<dbReference type="Proteomes" id="UP000440224">
    <property type="component" value="Unassembled WGS sequence"/>
</dbReference>
<accession>A0A6N7PV83</accession>
<evidence type="ECO:0000256" key="1">
    <source>
        <dbReference type="SAM" id="SignalP"/>
    </source>
</evidence>
<evidence type="ECO:0000313" key="2">
    <source>
        <dbReference type="EMBL" id="MRG96142.1"/>
    </source>
</evidence>